<feature type="transmembrane region" description="Helical" evidence="2">
    <location>
        <begin position="256"/>
        <end position="274"/>
    </location>
</feature>
<feature type="transmembrane region" description="Helical" evidence="2">
    <location>
        <begin position="226"/>
        <end position="244"/>
    </location>
</feature>
<feature type="transmembrane region" description="Helical" evidence="2">
    <location>
        <begin position="497"/>
        <end position="520"/>
    </location>
</feature>
<feature type="transmembrane region" description="Helical" evidence="2">
    <location>
        <begin position="36"/>
        <end position="56"/>
    </location>
</feature>
<feature type="transmembrane region" description="Helical" evidence="2">
    <location>
        <begin position="133"/>
        <end position="152"/>
    </location>
</feature>
<evidence type="ECO:0000256" key="1">
    <source>
        <dbReference type="SAM" id="MobiDB-lite"/>
    </source>
</evidence>
<feature type="region of interest" description="Disordered" evidence="1">
    <location>
        <begin position="404"/>
        <end position="426"/>
    </location>
</feature>
<protein>
    <submittedName>
        <fullName evidence="3">Mobility group protein b3</fullName>
    </submittedName>
</protein>
<feature type="transmembrane region" description="Helical" evidence="2">
    <location>
        <begin position="560"/>
        <end position="580"/>
    </location>
</feature>
<dbReference type="Proteomes" id="UP001150062">
    <property type="component" value="Unassembled WGS sequence"/>
</dbReference>
<feature type="transmembrane region" description="Helical" evidence="2">
    <location>
        <begin position="6"/>
        <end position="24"/>
    </location>
</feature>
<feature type="transmembrane region" description="Helical" evidence="2">
    <location>
        <begin position="356"/>
        <end position="375"/>
    </location>
</feature>
<keyword evidence="2" id="KW-0472">Membrane</keyword>
<name>A0ABQ8XIS1_9EUKA</name>
<feature type="transmembrane region" description="Helical" evidence="2">
    <location>
        <begin position="447"/>
        <end position="468"/>
    </location>
</feature>
<gene>
    <name evidence="3" type="ORF">M0813_04722</name>
</gene>
<proteinExistence type="predicted"/>
<sequence>MLLFFFLLFIPNITIFYFLYLFYYKRSLLFHEIISLTIPVSISLTCVVSLVVRHALKIPFSFLHHSIIISLFFLFFFSLYLYNYFATKNKHTKENNDKITEQEKEKENEKNKNKITLFGSIINEINKETEYKILLLVNGILFYVLYSKSLLFPENNGPHVLRNSYGDLPFHQTLIESFLSGCNSGDISYQDYSLPFYYKGKMAYPFFIDYYSALLTSSGASFRNGLLFPSVFLIMSLVSLLYSFGKRICSNRIGGFMTCFLVILSGGVGFIYFFKDPINNLTNFKFDYVYKIAPNLEYFWFGFVDATILPQRSALLGYPLLLGVLSIFWDFFKSFRGYPITFLKKKDSKILEKIDLFKLMALASLLTGLCPLSHIHSYASIAFLAPLLALFHFPFININKNKNKNKNNNTNLTNEDKNKNKNNTNQNIDEIETVNLNGNNQTKSKKIYFLCWLLFAILANVIAFPQLLSYLNRVEENPKFIQYHPVWKNKNVNPIKFIFRSLGPLLSIYLLSLPLPFKFFKGKSFYNRISHLFFSLPFLLLFILTCFIKFQPWYYDNIKFMNVSIFGFAAFGSKFIIWLAQLSDNFYIGNSVHQNTQTNKKNENYNKNRNAIVKKKNTNNNSVKLIIAILLTVISILIFLTCIASGLLSVIGLKDAYHKLNSPIDLHAGNFIRQYTPPNATFLSYANSHNIAYGSYAGRKSVAGYEGWLWSHGIDYFQTKKDIKKMIDPSPNYPMEIIRKLYQKYKVTHVWQYDFDAVKISNTIIQNIGLRLIYHNQHIKIYEYVNSI</sequence>
<reference evidence="3" key="1">
    <citation type="submission" date="2022-08" db="EMBL/GenBank/DDBJ databases">
        <title>Novel sulfate-reducing endosymbionts in the free-living metamonad Anaeramoeba.</title>
        <authorList>
            <person name="Jerlstrom-Hultqvist J."/>
            <person name="Cepicka I."/>
            <person name="Gallot-Lavallee L."/>
            <person name="Salas-Leiva D."/>
            <person name="Curtis B.A."/>
            <person name="Zahonova K."/>
            <person name="Pipaliya S."/>
            <person name="Dacks J."/>
            <person name="Roger A.J."/>
        </authorList>
    </citation>
    <scope>NUCLEOTIDE SEQUENCE</scope>
    <source>
        <strain evidence="3">Schooner1</strain>
    </source>
</reference>
<feature type="transmembrane region" description="Helical" evidence="2">
    <location>
        <begin position="625"/>
        <end position="653"/>
    </location>
</feature>
<feature type="transmembrane region" description="Helical" evidence="2">
    <location>
        <begin position="532"/>
        <end position="554"/>
    </location>
</feature>
<feature type="transmembrane region" description="Helical" evidence="2">
    <location>
        <begin position="381"/>
        <end position="398"/>
    </location>
</feature>
<keyword evidence="4" id="KW-1185">Reference proteome</keyword>
<accession>A0ABQ8XIS1</accession>
<keyword evidence="2" id="KW-1133">Transmembrane helix</keyword>
<dbReference type="PANTHER" id="PTHR42264">
    <property type="entry name" value="EPHRIN_REC_LIKE DOMAIN-CONTAINING PROTEIN"/>
    <property type="match status" value="1"/>
</dbReference>
<organism evidence="3 4">
    <name type="scientific">Anaeramoeba flamelloides</name>
    <dbReference type="NCBI Taxonomy" id="1746091"/>
    <lineage>
        <taxon>Eukaryota</taxon>
        <taxon>Metamonada</taxon>
        <taxon>Anaeramoebidae</taxon>
        <taxon>Anaeramoeba</taxon>
    </lineage>
</organism>
<dbReference type="EMBL" id="JAOAOG010000291">
    <property type="protein sequence ID" value="KAJ6232506.1"/>
    <property type="molecule type" value="Genomic_DNA"/>
</dbReference>
<evidence type="ECO:0000256" key="2">
    <source>
        <dbReference type="SAM" id="Phobius"/>
    </source>
</evidence>
<evidence type="ECO:0000313" key="3">
    <source>
        <dbReference type="EMBL" id="KAJ6232506.1"/>
    </source>
</evidence>
<feature type="transmembrane region" description="Helical" evidence="2">
    <location>
        <begin position="62"/>
        <end position="82"/>
    </location>
</feature>
<feature type="transmembrane region" description="Helical" evidence="2">
    <location>
        <begin position="315"/>
        <end position="335"/>
    </location>
</feature>
<evidence type="ECO:0000313" key="4">
    <source>
        <dbReference type="Proteomes" id="UP001150062"/>
    </source>
</evidence>
<keyword evidence="2" id="KW-0812">Transmembrane</keyword>
<comment type="caution">
    <text evidence="3">The sequence shown here is derived from an EMBL/GenBank/DDBJ whole genome shotgun (WGS) entry which is preliminary data.</text>
</comment>
<feature type="compositionally biased region" description="Low complexity" evidence="1">
    <location>
        <begin position="404"/>
        <end position="413"/>
    </location>
</feature>